<dbReference type="Gene3D" id="3.20.20.80">
    <property type="entry name" value="Glycosidases"/>
    <property type="match status" value="1"/>
</dbReference>
<accession>A0A6J4MAY8</accession>
<proteinExistence type="predicted"/>
<organism evidence="2">
    <name type="scientific">uncultured Nocardioidaceae bacterium</name>
    <dbReference type="NCBI Taxonomy" id="253824"/>
    <lineage>
        <taxon>Bacteria</taxon>
        <taxon>Bacillati</taxon>
        <taxon>Actinomycetota</taxon>
        <taxon>Actinomycetes</taxon>
        <taxon>Propionibacteriales</taxon>
        <taxon>Nocardioidaceae</taxon>
        <taxon>environmental samples</taxon>
    </lineage>
</organism>
<protein>
    <submittedName>
        <fullName evidence="2">Uncharacterized protein</fullName>
    </submittedName>
</protein>
<feature type="chain" id="PRO_5038339492" evidence="1">
    <location>
        <begin position="38"/>
        <end position="427"/>
    </location>
</feature>
<keyword evidence="1" id="KW-0732">Signal</keyword>
<sequence>MTPLTDGVLTRRTVLSAAAVTAASTAFVGASSTFASAGTLPLVKPVWSERVRQSYGVCAHPNFQKTVYGGVGAWSLQLQTMGAAFFRGKYTPGLPSTLQMVERCRALGIQWLMLVAPEDWSMSEAELKRTLLHIRDHAADVCIGIEGINEPNHNRDGSRVRTDWAPAAVAYQRIIKEFVEATPSLSHVKVISPSLMLYTPDPYGDHLKLARAGVTNFIDRAGLHSYPGGHRPDNNLDERLRWVNETFGPVRTWITETGYTTALNSRTGHRPAPPDVAALYAPRAVLEGFSRKCKTIRYEMLDDPNPTNTAIESNFGLLECPQLDPSTWTLKPEFTTMKGFLASLKDTLPTRPVRRVPLVVDAPADVKWLLTERSNGTHSLLAYRNASVYDPVAKVRTSVAPASVTVTDRAGTRVVRVGAEVTRIPVR</sequence>
<dbReference type="InterPro" id="IPR006311">
    <property type="entry name" value="TAT_signal"/>
</dbReference>
<dbReference type="InterPro" id="IPR017853">
    <property type="entry name" value="GH"/>
</dbReference>
<gene>
    <name evidence="2" type="ORF">AVDCRST_MAG34-1889</name>
</gene>
<reference evidence="2" key="1">
    <citation type="submission" date="2020-02" db="EMBL/GenBank/DDBJ databases">
        <authorList>
            <person name="Meier V. D."/>
        </authorList>
    </citation>
    <scope>NUCLEOTIDE SEQUENCE</scope>
    <source>
        <strain evidence="2">AVDCRST_MAG34</strain>
    </source>
</reference>
<evidence type="ECO:0000313" key="2">
    <source>
        <dbReference type="EMBL" id="CAA9352982.1"/>
    </source>
</evidence>
<evidence type="ECO:0000256" key="1">
    <source>
        <dbReference type="SAM" id="SignalP"/>
    </source>
</evidence>
<dbReference type="EMBL" id="CADCUI010000042">
    <property type="protein sequence ID" value="CAA9352982.1"/>
    <property type="molecule type" value="Genomic_DNA"/>
</dbReference>
<name>A0A6J4MAY8_9ACTN</name>
<dbReference type="AlphaFoldDB" id="A0A6J4MAY8"/>
<dbReference type="SUPFAM" id="SSF51445">
    <property type="entry name" value="(Trans)glycosidases"/>
    <property type="match status" value="1"/>
</dbReference>
<feature type="signal peptide" evidence="1">
    <location>
        <begin position="1"/>
        <end position="37"/>
    </location>
</feature>
<dbReference type="PROSITE" id="PS51318">
    <property type="entry name" value="TAT"/>
    <property type="match status" value="1"/>
</dbReference>